<evidence type="ECO:0000256" key="2">
    <source>
        <dbReference type="SAM" id="Phobius"/>
    </source>
</evidence>
<organism evidence="4 5">
    <name type="scientific">Arcticibacter tournemirensis</name>
    <dbReference type="NCBI Taxonomy" id="699437"/>
    <lineage>
        <taxon>Bacteria</taxon>
        <taxon>Pseudomonadati</taxon>
        <taxon>Bacteroidota</taxon>
        <taxon>Sphingobacteriia</taxon>
        <taxon>Sphingobacteriales</taxon>
        <taxon>Sphingobacteriaceae</taxon>
        <taxon>Arcticibacter</taxon>
    </lineage>
</organism>
<gene>
    <name evidence="4" type="ORF">EKH83_11285</name>
</gene>
<dbReference type="Pfam" id="PF12729">
    <property type="entry name" value="4HB_MCP_1"/>
    <property type="match status" value="1"/>
</dbReference>
<dbReference type="Proteomes" id="UP000290848">
    <property type="component" value="Unassembled WGS sequence"/>
</dbReference>
<proteinExistence type="predicted"/>
<dbReference type="RefSeq" id="WP_128769525.1">
    <property type="nucleotide sequence ID" value="NZ_RXOC01000006.1"/>
</dbReference>
<keyword evidence="2" id="KW-1133">Transmembrane helix</keyword>
<keyword evidence="2" id="KW-0812">Transmembrane</keyword>
<feature type="transmembrane region" description="Helical" evidence="2">
    <location>
        <begin position="185"/>
        <end position="212"/>
    </location>
</feature>
<dbReference type="InterPro" id="IPR024478">
    <property type="entry name" value="HlyB_4HB_MCP"/>
</dbReference>
<evidence type="ECO:0000256" key="1">
    <source>
        <dbReference type="SAM" id="Coils"/>
    </source>
</evidence>
<evidence type="ECO:0000313" key="4">
    <source>
        <dbReference type="EMBL" id="RXF69823.1"/>
    </source>
</evidence>
<comment type="caution">
    <text evidence="4">The sequence shown here is derived from an EMBL/GenBank/DDBJ whole genome shotgun (WGS) entry which is preliminary data.</text>
</comment>
<sequence length="226" mass="25728">MKWTFAIQQKLKAATVLCGIMLMIVFFTFLERKNVADMNRSVTSIYNDRLIPATDIFYLSEHLYGKRFLAEQFLRSHDLQLAELKKQLDQHNKNIKSLINRFEKTYLVNKEQEYLNNLRNKVHAYNQIERKIINLSGTGSKDVALALYESDGKKTHEATIKQLVLLTRIQTTVGGELIKHSNGKVAAASMISSLQIVLSIVTGLIVISLIFASKITSGKEQNFHLN</sequence>
<evidence type="ECO:0000259" key="3">
    <source>
        <dbReference type="Pfam" id="PF12729"/>
    </source>
</evidence>
<protein>
    <recommendedName>
        <fullName evidence="3">Chemotaxis methyl-accepting receptor HlyB-like 4HB MCP domain-containing protein</fullName>
    </recommendedName>
</protein>
<feature type="domain" description="Chemotaxis methyl-accepting receptor HlyB-like 4HB MCP" evidence="3">
    <location>
        <begin position="6"/>
        <end position="181"/>
    </location>
</feature>
<evidence type="ECO:0000313" key="5">
    <source>
        <dbReference type="Proteomes" id="UP000290848"/>
    </source>
</evidence>
<keyword evidence="1" id="KW-0175">Coiled coil</keyword>
<name>A0A4Q0MA16_9SPHI</name>
<accession>A0A4Q0MA16</accession>
<reference evidence="4 5" key="1">
    <citation type="submission" date="2018-12" db="EMBL/GenBank/DDBJ databases">
        <title>The Draft Genome Sequence of the Soil Bacterium Pedobacter tournemirensis R1.</title>
        <authorList>
            <person name="He J."/>
        </authorList>
    </citation>
    <scope>NUCLEOTIDE SEQUENCE [LARGE SCALE GENOMIC DNA]</scope>
    <source>
        <strain evidence="4 5">R1</strain>
    </source>
</reference>
<dbReference type="EMBL" id="RXOC01000006">
    <property type="protein sequence ID" value="RXF69823.1"/>
    <property type="molecule type" value="Genomic_DNA"/>
</dbReference>
<dbReference type="AlphaFoldDB" id="A0A4Q0MA16"/>
<feature type="transmembrane region" description="Helical" evidence="2">
    <location>
        <begin position="12"/>
        <end position="30"/>
    </location>
</feature>
<feature type="coiled-coil region" evidence="1">
    <location>
        <begin position="74"/>
        <end position="101"/>
    </location>
</feature>
<keyword evidence="2" id="KW-0472">Membrane</keyword>